<evidence type="ECO:0000313" key="11">
    <source>
        <dbReference type="Proteomes" id="UP001319200"/>
    </source>
</evidence>
<comment type="caution">
    <text evidence="10">The sequence shown here is derived from an EMBL/GenBank/DDBJ whole genome shotgun (WGS) entry which is preliminary data.</text>
</comment>
<dbReference type="PROSITE" id="PS50972">
    <property type="entry name" value="PTERIN_BINDING"/>
    <property type="match status" value="1"/>
</dbReference>
<dbReference type="Gene3D" id="3.20.20.20">
    <property type="entry name" value="Dihydropteroate synthase-like"/>
    <property type="match status" value="1"/>
</dbReference>
<sequence>MGIINVTPDSFYSGSRVQTETQVLQQAGKMLAEGADLIDVGGYSTRPGAKDVSADEETDRVLQAIRAIVKHFPQAAIAVDTFRSSVARAAISEGAGVINDISGGELDPDMFQTVAALKVPYILMHMRGDPQTMAGLTQYVNLVQEIIGYFHQKIFALTALGVKDILIDPGFGFAKTREQNFQLLNHLADLQITGRPVIAGLSRKSMVWKTLGIKPEEALNGTSALHAVALMNGANILRVHDVKECAEVIRLIGALRNNPG</sequence>
<dbReference type="EMBL" id="JAHESF010000043">
    <property type="protein sequence ID" value="MBT1700566.1"/>
    <property type="molecule type" value="Genomic_DNA"/>
</dbReference>
<keyword evidence="8" id="KW-0289">Folate biosynthesis</keyword>
<evidence type="ECO:0000256" key="6">
    <source>
        <dbReference type="ARBA" id="ARBA00022723"/>
    </source>
</evidence>
<dbReference type="SUPFAM" id="SSF51717">
    <property type="entry name" value="Dihydropteroate synthetase-like"/>
    <property type="match status" value="1"/>
</dbReference>
<dbReference type="Pfam" id="PF00809">
    <property type="entry name" value="Pterin_bind"/>
    <property type="match status" value="1"/>
</dbReference>
<keyword evidence="6" id="KW-0479">Metal-binding</keyword>
<dbReference type="CDD" id="cd00739">
    <property type="entry name" value="DHPS"/>
    <property type="match status" value="1"/>
</dbReference>
<dbReference type="GO" id="GO:0005829">
    <property type="term" value="C:cytosol"/>
    <property type="evidence" value="ECO:0007669"/>
    <property type="project" value="TreeGrafter"/>
</dbReference>
<feature type="domain" description="Pterin-binding" evidence="9">
    <location>
        <begin position="1"/>
        <end position="250"/>
    </location>
</feature>
<gene>
    <name evidence="10" type="primary">folP</name>
    <name evidence="10" type="ORF">KK083_27000</name>
</gene>
<dbReference type="InterPro" id="IPR045031">
    <property type="entry name" value="DHP_synth-like"/>
</dbReference>
<evidence type="ECO:0000259" key="9">
    <source>
        <dbReference type="PROSITE" id="PS50972"/>
    </source>
</evidence>
<dbReference type="Proteomes" id="UP001319200">
    <property type="component" value="Unassembled WGS sequence"/>
</dbReference>
<dbReference type="GO" id="GO:0004156">
    <property type="term" value="F:dihydropteroate synthase activity"/>
    <property type="evidence" value="ECO:0007669"/>
    <property type="project" value="UniProtKB-EC"/>
</dbReference>
<keyword evidence="5 10" id="KW-0808">Transferase</keyword>
<evidence type="ECO:0000256" key="4">
    <source>
        <dbReference type="ARBA" id="ARBA00012458"/>
    </source>
</evidence>
<accession>A0AAP2GLM3</accession>
<evidence type="ECO:0000256" key="2">
    <source>
        <dbReference type="ARBA" id="ARBA00001946"/>
    </source>
</evidence>
<evidence type="ECO:0000256" key="1">
    <source>
        <dbReference type="ARBA" id="ARBA00000012"/>
    </source>
</evidence>
<evidence type="ECO:0000256" key="8">
    <source>
        <dbReference type="ARBA" id="ARBA00022909"/>
    </source>
</evidence>
<comment type="pathway">
    <text evidence="3">Cofactor biosynthesis; tetrahydrofolate biosynthesis; 7,8-dihydrofolate from 2-amino-4-hydroxy-6-hydroxymethyl-7,8-dihydropteridine diphosphate and 4-aminobenzoate: step 1/2.</text>
</comment>
<dbReference type="GO" id="GO:0046872">
    <property type="term" value="F:metal ion binding"/>
    <property type="evidence" value="ECO:0007669"/>
    <property type="project" value="UniProtKB-KW"/>
</dbReference>
<comment type="cofactor">
    <cofactor evidence="2">
        <name>Mg(2+)</name>
        <dbReference type="ChEBI" id="CHEBI:18420"/>
    </cofactor>
</comment>
<keyword evidence="11" id="KW-1185">Reference proteome</keyword>
<dbReference type="PANTHER" id="PTHR20941:SF1">
    <property type="entry name" value="FOLIC ACID SYNTHESIS PROTEIN FOL1"/>
    <property type="match status" value="1"/>
</dbReference>
<dbReference type="EC" id="2.5.1.15" evidence="4"/>
<dbReference type="GO" id="GO:0046656">
    <property type="term" value="P:folic acid biosynthetic process"/>
    <property type="evidence" value="ECO:0007669"/>
    <property type="project" value="UniProtKB-KW"/>
</dbReference>
<dbReference type="InterPro" id="IPR011005">
    <property type="entry name" value="Dihydropteroate_synth-like_sf"/>
</dbReference>
<name>A0AAP2GLM3_9BACT</name>
<dbReference type="InterPro" id="IPR000489">
    <property type="entry name" value="Pterin-binding_dom"/>
</dbReference>
<protein>
    <recommendedName>
        <fullName evidence="4">dihydropteroate synthase</fullName>
        <ecNumber evidence="4">2.5.1.15</ecNumber>
    </recommendedName>
</protein>
<dbReference type="NCBIfam" id="TIGR01496">
    <property type="entry name" value="DHPS"/>
    <property type="match status" value="1"/>
</dbReference>
<keyword evidence="7" id="KW-0460">Magnesium</keyword>
<evidence type="ECO:0000256" key="5">
    <source>
        <dbReference type="ARBA" id="ARBA00022679"/>
    </source>
</evidence>
<evidence type="ECO:0000256" key="3">
    <source>
        <dbReference type="ARBA" id="ARBA00004763"/>
    </source>
</evidence>
<reference evidence="10 11" key="1">
    <citation type="submission" date="2021-05" db="EMBL/GenBank/DDBJ databases">
        <title>A Polyphasic approach of four new species of the genus Ohtaekwangia: Ohtaekwangia histidinii sp. nov., Ohtaekwangia cretensis sp. nov., Ohtaekwangia indiensis sp. nov., Ohtaekwangia reichenbachii sp. nov. from diverse environment.</title>
        <authorList>
            <person name="Octaviana S."/>
        </authorList>
    </citation>
    <scope>NUCLEOTIDE SEQUENCE [LARGE SCALE GENOMIC DNA]</scope>
    <source>
        <strain evidence="10 11">PWU4</strain>
    </source>
</reference>
<evidence type="ECO:0000256" key="7">
    <source>
        <dbReference type="ARBA" id="ARBA00022842"/>
    </source>
</evidence>
<dbReference type="AlphaFoldDB" id="A0AAP2GLM3"/>
<dbReference type="InterPro" id="IPR006390">
    <property type="entry name" value="DHP_synth_dom"/>
</dbReference>
<dbReference type="GO" id="GO:0046654">
    <property type="term" value="P:tetrahydrofolate biosynthetic process"/>
    <property type="evidence" value="ECO:0007669"/>
    <property type="project" value="TreeGrafter"/>
</dbReference>
<comment type="catalytic activity">
    <reaction evidence="1">
        <text>(7,8-dihydropterin-6-yl)methyl diphosphate + 4-aminobenzoate = 7,8-dihydropteroate + diphosphate</text>
        <dbReference type="Rhea" id="RHEA:19949"/>
        <dbReference type="ChEBI" id="CHEBI:17836"/>
        <dbReference type="ChEBI" id="CHEBI:17839"/>
        <dbReference type="ChEBI" id="CHEBI:33019"/>
        <dbReference type="ChEBI" id="CHEBI:72950"/>
        <dbReference type="EC" id="2.5.1.15"/>
    </reaction>
</comment>
<dbReference type="PROSITE" id="PS00793">
    <property type="entry name" value="DHPS_2"/>
    <property type="match status" value="1"/>
</dbReference>
<organism evidence="10 11">
    <name type="scientific">Chryseosolibacter histidini</name>
    <dbReference type="NCBI Taxonomy" id="2782349"/>
    <lineage>
        <taxon>Bacteria</taxon>
        <taxon>Pseudomonadati</taxon>
        <taxon>Bacteroidota</taxon>
        <taxon>Cytophagia</taxon>
        <taxon>Cytophagales</taxon>
        <taxon>Chryseotaleaceae</taxon>
        <taxon>Chryseosolibacter</taxon>
    </lineage>
</organism>
<dbReference type="PANTHER" id="PTHR20941">
    <property type="entry name" value="FOLATE SYNTHESIS PROTEINS"/>
    <property type="match status" value="1"/>
</dbReference>
<proteinExistence type="predicted"/>
<evidence type="ECO:0000313" key="10">
    <source>
        <dbReference type="EMBL" id="MBT1700566.1"/>
    </source>
</evidence>